<sequence>MAKTHFRTPLLQTPFHARTAAANKLNEWGHWAGYTTALVYDDEAMEYTAIRNAASVYDLCPMVKYRITGPDAADYLNRLTVRNAAKLSVGGVHYTVWCDDAGKLVDDGTLFRLGRDDYRICCQERHLPWLLDSAFGFDVKIVEETEDIAALSLQGPCTAAVLEAAGFPVWTLKPFRMASFDFEGGTLTVSRTGFTGDLGYELWIAPKLALKLWDHLFEAGKPWGIRPIGTNALNLARIEAGFIITNMDFVPAHQAVREDRVRSPLEMGLDWMIDWTKGHFTGKRALLAEKEAKSSKWALVGLDIEGNVSAEGSLIYHNKKTEAGFITAAAWSPITKRNLALAHVERKWLAGGNLWVEIYALRELQYVKLMLPVTIVERPFFNPDRKRSTPPGRF</sequence>
<feature type="domain" description="Aminomethyltransferase C-terminal" evidence="3">
    <location>
        <begin position="299"/>
        <end position="381"/>
    </location>
</feature>
<feature type="binding site" evidence="1">
    <location>
        <position position="201"/>
    </location>
    <ligand>
        <name>substrate</name>
    </ligand>
</feature>
<feature type="domain" description="GCVT N-terminal" evidence="2">
    <location>
        <begin position="27"/>
        <end position="277"/>
    </location>
</feature>
<dbReference type="SUPFAM" id="SSF103025">
    <property type="entry name" value="Folate-binding domain"/>
    <property type="match status" value="1"/>
</dbReference>
<name>A0A8G0ZYV2_9RHOB</name>
<evidence type="ECO:0000313" key="5">
    <source>
        <dbReference type="Proteomes" id="UP000826300"/>
    </source>
</evidence>
<dbReference type="InterPro" id="IPR029043">
    <property type="entry name" value="GcvT/YgfZ_C"/>
</dbReference>
<dbReference type="PIRSF" id="PIRSF006487">
    <property type="entry name" value="GcvT"/>
    <property type="match status" value="1"/>
</dbReference>
<dbReference type="SUPFAM" id="SSF101790">
    <property type="entry name" value="Aminomethyltransferase beta-barrel domain"/>
    <property type="match status" value="1"/>
</dbReference>
<dbReference type="PANTHER" id="PTHR43757:SF2">
    <property type="entry name" value="AMINOMETHYLTRANSFERASE, MITOCHONDRIAL"/>
    <property type="match status" value="1"/>
</dbReference>
<proteinExistence type="predicted"/>
<dbReference type="InterPro" id="IPR027266">
    <property type="entry name" value="TrmE/GcvT-like"/>
</dbReference>
<keyword evidence="5" id="KW-1185">Reference proteome</keyword>
<organism evidence="4 5">
    <name type="scientific">Neotabrizicola shimadae</name>
    <dbReference type="NCBI Taxonomy" id="2807096"/>
    <lineage>
        <taxon>Bacteria</taxon>
        <taxon>Pseudomonadati</taxon>
        <taxon>Pseudomonadota</taxon>
        <taxon>Alphaproteobacteria</taxon>
        <taxon>Rhodobacterales</taxon>
        <taxon>Paracoccaceae</taxon>
        <taxon>Neotabrizicola</taxon>
    </lineage>
</organism>
<protein>
    <submittedName>
        <fullName evidence="4">Aminomethyltransferase family protein</fullName>
    </submittedName>
</protein>
<accession>A0A8G0ZYV2</accession>
<evidence type="ECO:0000259" key="3">
    <source>
        <dbReference type="Pfam" id="PF08669"/>
    </source>
</evidence>
<reference evidence="4" key="1">
    <citation type="submission" date="2021-02" db="EMBL/GenBank/DDBJ databases">
        <title>Rhodobacter shimadae sp. nov., an aerobic anoxygenic phototrophic bacterium isolated from a hot spring.</title>
        <authorList>
            <person name="Muramatsu S."/>
            <person name="Haruta S."/>
            <person name="Hirose S."/>
            <person name="Hanada S."/>
        </authorList>
    </citation>
    <scope>NUCLEOTIDE SEQUENCE</scope>
    <source>
        <strain evidence="4">N10</strain>
    </source>
</reference>
<dbReference type="KEGG" id="nsm:JO391_08055"/>
<dbReference type="Gene3D" id="3.30.1360.120">
    <property type="entry name" value="Probable tRNA modification gtpase trme, domain 1"/>
    <property type="match status" value="1"/>
</dbReference>
<evidence type="ECO:0000256" key="1">
    <source>
        <dbReference type="PIRSR" id="PIRSR006487-1"/>
    </source>
</evidence>
<dbReference type="EMBL" id="CP069370">
    <property type="protein sequence ID" value="QYZ71438.1"/>
    <property type="molecule type" value="Genomic_DNA"/>
</dbReference>
<evidence type="ECO:0000313" key="4">
    <source>
        <dbReference type="EMBL" id="QYZ71438.1"/>
    </source>
</evidence>
<gene>
    <name evidence="4" type="ORF">JO391_08055</name>
</gene>
<evidence type="ECO:0000259" key="2">
    <source>
        <dbReference type="Pfam" id="PF01571"/>
    </source>
</evidence>
<dbReference type="Proteomes" id="UP000826300">
    <property type="component" value="Chromosome"/>
</dbReference>
<dbReference type="InterPro" id="IPR006222">
    <property type="entry name" value="GCVT_N"/>
</dbReference>
<dbReference type="Pfam" id="PF08669">
    <property type="entry name" value="GCV_T_C"/>
    <property type="match status" value="1"/>
</dbReference>
<dbReference type="RefSeq" id="WP_220663979.1">
    <property type="nucleotide sequence ID" value="NZ_CP069370.1"/>
</dbReference>
<dbReference type="Pfam" id="PF01571">
    <property type="entry name" value="GCV_T"/>
    <property type="match status" value="1"/>
</dbReference>
<dbReference type="InterPro" id="IPR028896">
    <property type="entry name" value="GcvT/YgfZ/DmdA"/>
</dbReference>
<dbReference type="PANTHER" id="PTHR43757">
    <property type="entry name" value="AMINOMETHYLTRANSFERASE"/>
    <property type="match status" value="1"/>
</dbReference>
<dbReference type="AlphaFoldDB" id="A0A8G0ZYV2"/>
<dbReference type="InterPro" id="IPR013977">
    <property type="entry name" value="GcvT_C"/>
</dbReference>